<proteinExistence type="inferred from homology"/>
<comment type="function">
    <text evidence="5">Methylates the class 1 translation termination release factors RF1/PrfA and RF2/PrfB on the glutamine residue of the universally conserved GGQ motif.</text>
</comment>
<comment type="catalytic activity">
    <reaction evidence="4 5">
        <text>L-glutaminyl-[peptide chain release factor] + S-adenosyl-L-methionine = N(5)-methyl-L-glutaminyl-[peptide chain release factor] + S-adenosyl-L-homocysteine + H(+)</text>
        <dbReference type="Rhea" id="RHEA:42896"/>
        <dbReference type="Rhea" id="RHEA-COMP:10271"/>
        <dbReference type="Rhea" id="RHEA-COMP:10272"/>
        <dbReference type="ChEBI" id="CHEBI:15378"/>
        <dbReference type="ChEBI" id="CHEBI:30011"/>
        <dbReference type="ChEBI" id="CHEBI:57856"/>
        <dbReference type="ChEBI" id="CHEBI:59789"/>
        <dbReference type="ChEBI" id="CHEBI:61891"/>
        <dbReference type="EC" id="2.1.1.297"/>
    </reaction>
</comment>
<dbReference type="RefSeq" id="WP_082169568.1">
    <property type="nucleotide sequence ID" value="NZ_CP012154.1"/>
</dbReference>
<dbReference type="AlphaFoldDB" id="A0A0K0XWF6"/>
<comment type="similarity">
    <text evidence="5">Belongs to the protein N5-glutamine methyltransferase family. PrmC subfamily.</text>
</comment>
<feature type="binding site" evidence="5">
    <location>
        <begin position="117"/>
        <end position="121"/>
    </location>
    <ligand>
        <name>S-adenosyl-L-methionine</name>
        <dbReference type="ChEBI" id="CHEBI:59789"/>
    </ligand>
</feature>
<dbReference type="GO" id="GO:0032259">
    <property type="term" value="P:methylation"/>
    <property type="evidence" value="ECO:0007669"/>
    <property type="project" value="UniProtKB-KW"/>
</dbReference>
<evidence type="ECO:0000313" key="9">
    <source>
        <dbReference type="Proteomes" id="UP000066624"/>
    </source>
</evidence>
<dbReference type="InterPro" id="IPR029063">
    <property type="entry name" value="SAM-dependent_MTases_sf"/>
</dbReference>
<dbReference type="Pfam" id="PF05175">
    <property type="entry name" value="MTS"/>
    <property type="match status" value="1"/>
</dbReference>
<dbReference type="Pfam" id="PF17827">
    <property type="entry name" value="PrmC_N"/>
    <property type="match status" value="1"/>
</dbReference>
<dbReference type="SUPFAM" id="SSF53335">
    <property type="entry name" value="S-adenosyl-L-methionine-dependent methyltransferases"/>
    <property type="match status" value="1"/>
</dbReference>
<dbReference type="PANTHER" id="PTHR18895:SF74">
    <property type="entry name" value="MTRF1L RELEASE FACTOR GLUTAMINE METHYLTRANSFERASE"/>
    <property type="match status" value="1"/>
</dbReference>
<sequence>MTQLSYRQLLDRHRPRLDDPSEAELLLVRALGKSRAWLYAHYDDPVTHGPETERFLAWIEQRAAGQPVAYLLGEREFYGRSFQVSPAVLIPRPETELLVDLALELSLSPPCSALDIGTGSGAIALTLAAERPDWHLTATDLSEAALRIAAGNRDQLGLSKVELLRGDLFEAIGDRTFDLIVSNPPYIAEGDPHLDRGDLRFEPAMALSSGQDGLALIDRLIEEAPSHLKRGGFLLIEHGHDQAEQLRRRLAAAGFAQAQSWRDLAGIERVSGACWPG</sequence>
<feature type="binding site" evidence="5">
    <location>
        <position position="183"/>
    </location>
    <ligand>
        <name>S-adenosyl-L-methionine</name>
        <dbReference type="ChEBI" id="CHEBI:59789"/>
    </ligand>
</feature>
<evidence type="ECO:0000256" key="3">
    <source>
        <dbReference type="ARBA" id="ARBA00022691"/>
    </source>
</evidence>
<keyword evidence="1 5" id="KW-0489">Methyltransferase</keyword>
<keyword evidence="9" id="KW-1185">Reference proteome</keyword>
<dbReference type="NCBIfam" id="TIGR00536">
    <property type="entry name" value="hemK_fam"/>
    <property type="match status" value="1"/>
</dbReference>
<accession>A0A0K0XWF6</accession>
<dbReference type="GO" id="GO:0003676">
    <property type="term" value="F:nucleic acid binding"/>
    <property type="evidence" value="ECO:0007669"/>
    <property type="project" value="InterPro"/>
</dbReference>
<dbReference type="NCBIfam" id="TIGR03534">
    <property type="entry name" value="RF_mod_PrmC"/>
    <property type="match status" value="1"/>
</dbReference>
<dbReference type="STRING" id="1579979.WM2015_1643"/>
<dbReference type="PANTHER" id="PTHR18895">
    <property type="entry name" value="HEMK METHYLTRANSFERASE"/>
    <property type="match status" value="1"/>
</dbReference>
<evidence type="ECO:0000259" key="7">
    <source>
        <dbReference type="Pfam" id="PF17827"/>
    </source>
</evidence>
<dbReference type="InterPro" id="IPR002052">
    <property type="entry name" value="DNA_methylase_N6_adenine_CS"/>
</dbReference>
<feature type="binding site" evidence="5">
    <location>
        <position position="140"/>
    </location>
    <ligand>
        <name>S-adenosyl-L-methionine</name>
        <dbReference type="ChEBI" id="CHEBI:59789"/>
    </ligand>
</feature>
<feature type="domain" description="Release factor glutamine methyltransferase N-terminal" evidence="7">
    <location>
        <begin position="19"/>
        <end position="73"/>
    </location>
</feature>
<gene>
    <name evidence="5" type="primary">prmC</name>
    <name evidence="8" type="ORF">WM2015_1643</name>
</gene>
<comment type="caution">
    <text evidence="5">Lacks conserved residue(s) required for the propagation of feature annotation.</text>
</comment>
<reference evidence="8 9" key="1">
    <citation type="submission" date="2015-07" db="EMBL/GenBank/DDBJ databases">
        <authorList>
            <person name="Noorani M."/>
        </authorList>
    </citation>
    <scope>NUCLEOTIDE SEQUENCE [LARGE SCALE GENOMIC DNA]</scope>
    <source>
        <strain evidence="8 9">KCTC 42284</strain>
    </source>
</reference>
<dbReference type="InterPro" id="IPR050320">
    <property type="entry name" value="N5-glutamine_MTase"/>
</dbReference>
<evidence type="ECO:0000313" key="8">
    <source>
        <dbReference type="EMBL" id="AKS42013.1"/>
    </source>
</evidence>
<dbReference type="FunFam" id="3.40.50.150:FF:000053">
    <property type="entry name" value="Release factor glutamine methyltransferase"/>
    <property type="match status" value="1"/>
</dbReference>
<evidence type="ECO:0000256" key="5">
    <source>
        <dbReference type="HAMAP-Rule" id="MF_02126"/>
    </source>
</evidence>
<dbReference type="CDD" id="cd02440">
    <property type="entry name" value="AdoMet_MTases"/>
    <property type="match status" value="1"/>
</dbReference>
<evidence type="ECO:0000256" key="2">
    <source>
        <dbReference type="ARBA" id="ARBA00022679"/>
    </source>
</evidence>
<dbReference type="InterPro" id="IPR004556">
    <property type="entry name" value="HemK-like"/>
</dbReference>
<dbReference type="InterPro" id="IPR019874">
    <property type="entry name" value="RF_methyltr_PrmC"/>
</dbReference>
<feature type="binding site" evidence="5">
    <location>
        <begin position="183"/>
        <end position="186"/>
    </location>
    <ligand>
        <name>substrate</name>
    </ligand>
</feature>
<evidence type="ECO:0000256" key="4">
    <source>
        <dbReference type="ARBA" id="ARBA00048391"/>
    </source>
</evidence>
<dbReference type="OrthoDB" id="9800643at2"/>
<feature type="domain" description="Methyltransferase small" evidence="6">
    <location>
        <begin position="112"/>
        <end position="190"/>
    </location>
</feature>
<dbReference type="Proteomes" id="UP000066624">
    <property type="component" value="Chromosome"/>
</dbReference>
<name>A0A0K0XWF6_9GAMM</name>
<dbReference type="KEGG" id="wma:WM2015_1643"/>
<dbReference type="Gene3D" id="3.40.50.150">
    <property type="entry name" value="Vaccinia Virus protein VP39"/>
    <property type="match status" value="1"/>
</dbReference>
<dbReference type="InterPro" id="IPR040758">
    <property type="entry name" value="PrmC_N"/>
</dbReference>
<dbReference type="GO" id="GO:0102559">
    <property type="term" value="F:peptide chain release factor N(5)-glutamine methyltransferase activity"/>
    <property type="evidence" value="ECO:0007669"/>
    <property type="project" value="UniProtKB-EC"/>
</dbReference>
<evidence type="ECO:0000256" key="1">
    <source>
        <dbReference type="ARBA" id="ARBA00022603"/>
    </source>
</evidence>
<dbReference type="Gene3D" id="1.10.8.10">
    <property type="entry name" value="DNA helicase RuvA subunit, C-terminal domain"/>
    <property type="match status" value="1"/>
</dbReference>
<dbReference type="PATRIC" id="fig|1579979.3.peg.1684"/>
<dbReference type="HAMAP" id="MF_02126">
    <property type="entry name" value="RF_methyltr_PrmC"/>
    <property type="match status" value="1"/>
</dbReference>
<protein>
    <recommendedName>
        <fullName evidence="5">Release factor glutamine methyltransferase</fullName>
        <shortName evidence="5">RF MTase</shortName>
        <ecNumber evidence="5">2.1.1.297</ecNumber>
    </recommendedName>
    <alternativeName>
        <fullName evidence="5">N5-glutamine methyltransferase PrmC</fullName>
    </alternativeName>
    <alternativeName>
        <fullName evidence="5">Protein-(glutamine-N5) MTase PrmC</fullName>
    </alternativeName>
    <alternativeName>
        <fullName evidence="5">Protein-glutamine N-methyltransferase PrmC</fullName>
    </alternativeName>
</protein>
<dbReference type="EMBL" id="CP012154">
    <property type="protein sequence ID" value="AKS42013.1"/>
    <property type="molecule type" value="Genomic_DNA"/>
</dbReference>
<keyword evidence="3 5" id="KW-0949">S-adenosyl-L-methionine</keyword>
<dbReference type="InterPro" id="IPR007848">
    <property type="entry name" value="Small_mtfrase_dom"/>
</dbReference>
<evidence type="ECO:0000259" key="6">
    <source>
        <dbReference type="Pfam" id="PF05175"/>
    </source>
</evidence>
<dbReference type="EC" id="2.1.1.297" evidence="5"/>
<organism evidence="8 9">
    <name type="scientific">Wenzhouxiangella marina</name>
    <dbReference type="NCBI Taxonomy" id="1579979"/>
    <lineage>
        <taxon>Bacteria</taxon>
        <taxon>Pseudomonadati</taxon>
        <taxon>Pseudomonadota</taxon>
        <taxon>Gammaproteobacteria</taxon>
        <taxon>Chromatiales</taxon>
        <taxon>Wenzhouxiangellaceae</taxon>
        <taxon>Wenzhouxiangella</taxon>
    </lineage>
</organism>
<dbReference type="PROSITE" id="PS00092">
    <property type="entry name" value="N6_MTASE"/>
    <property type="match status" value="1"/>
</dbReference>
<keyword evidence="2 5" id="KW-0808">Transferase</keyword>